<evidence type="ECO:0000256" key="2">
    <source>
        <dbReference type="ARBA" id="ARBA00005236"/>
    </source>
</evidence>
<keyword evidence="11" id="KW-1185">Reference proteome</keyword>
<reference evidence="10 11" key="1">
    <citation type="submission" date="2020-08" db="EMBL/GenBank/DDBJ databases">
        <title>Sphingobacterium sp. DN00404 isolated from aquaculture water.</title>
        <authorList>
            <person name="Zhang M."/>
        </authorList>
    </citation>
    <scope>NUCLEOTIDE SEQUENCE [LARGE SCALE GENOMIC DNA]</scope>
    <source>
        <strain evidence="10 11">KCTC 32294</strain>
    </source>
</reference>
<comment type="similarity">
    <text evidence="2">Belongs to the ABC-4 integral membrane protein family. LolC/E subfamily.</text>
</comment>
<dbReference type="InterPro" id="IPR003838">
    <property type="entry name" value="ABC3_permease_C"/>
</dbReference>
<gene>
    <name evidence="10" type="ORF">H8B17_19730</name>
</gene>
<feature type="transmembrane region" description="Helical" evidence="7">
    <location>
        <begin position="377"/>
        <end position="395"/>
    </location>
</feature>
<dbReference type="Proteomes" id="UP000606494">
    <property type="component" value="Unassembled WGS sequence"/>
</dbReference>
<feature type="transmembrane region" description="Helical" evidence="7">
    <location>
        <begin position="274"/>
        <end position="300"/>
    </location>
</feature>
<evidence type="ECO:0000256" key="6">
    <source>
        <dbReference type="ARBA" id="ARBA00023136"/>
    </source>
</evidence>
<evidence type="ECO:0000256" key="1">
    <source>
        <dbReference type="ARBA" id="ARBA00004651"/>
    </source>
</evidence>
<keyword evidence="3" id="KW-1003">Cell membrane</keyword>
<keyword evidence="6 7" id="KW-0472">Membrane</keyword>
<keyword evidence="5 7" id="KW-1133">Transmembrane helix</keyword>
<evidence type="ECO:0000256" key="5">
    <source>
        <dbReference type="ARBA" id="ARBA00022989"/>
    </source>
</evidence>
<evidence type="ECO:0000256" key="3">
    <source>
        <dbReference type="ARBA" id="ARBA00022475"/>
    </source>
</evidence>
<feature type="domain" description="MacB-like periplasmic core" evidence="9">
    <location>
        <begin position="25"/>
        <end position="247"/>
    </location>
</feature>
<dbReference type="PANTHER" id="PTHR30489">
    <property type="entry name" value="LIPOPROTEIN-RELEASING SYSTEM TRANSMEMBRANE PROTEIN LOLE"/>
    <property type="match status" value="1"/>
</dbReference>
<evidence type="ECO:0000259" key="8">
    <source>
        <dbReference type="Pfam" id="PF02687"/>
    </source>
</evidence>
<feature type="transmembrane region" description="Helical" evidence="7">
    <location>
        <begin position="21"/>
        <end position="46"/>
    </location>
</feature>
<keyword evidence="4 7" id="KW-0812">Transmembrane</keyword>
<dbReference type="Pfam" id="PF02687">
    <property type="entry name" value="FtsX"/>
    <property type="match status" value="1"/>
</dbReference>
<dbReference type="EMBL" id="JACNYK010000008">
    <property type="protein sequence ID" value="MBD1427817.1"/>
    <property type="molecule type" value="Genomic_DNA"/>
</dbReference>
<sequence length="413" mass="45942">MKLSLFFAKRYLFSKKSVNAINIISAISVIGVLVSSAALVIVLSFYNGMENLILSLYSTFAPELRIEPAAGKVFDATQPVFGDLRKNQEVQSYSEILEDKVLVQYDNQQFVAQIKGIEPQSLLKVDHRGMLYAGSLDIARDSIPRALLGAQIQTNLRVAIDGDENHIHLFSPRKGASGTSINPMDDINVRQLAPVGVLHYEPGFNDLIITPLAFAKDLLNEHEYVSAVEIYTKDSSRVAHFQKEIQRSLGKDFIVKNREQQNPLLYKTVRSEKWIVFFILTVIGIIAIFNIIGSLTMLVIDKKQDMTILASLGADKSLIQRIFFLEGVMIAFIGGLIGIGVGFIFCLLQDKFGIIRTGEGVSPILDIYPVDIRVMDFVLVFATVMVVALLVSFISSRLSVRELERDAGLRPLD</sequence>
<protein>
    <submittedName>
        <fullName evidence="10">ABC transporter permease</fullName>
    </submittedName>
</protein>
<comment type="caution">
    <text evidence="10">The sequence shown here is derived from an EMBL/GenBank/DDBJ whole genome shotgun (WGS) entry which is preliminary data.</text>
</comment>
<comment type="subcellular location">
    <subcellularLocation>
        <location evidence="1">Cell membrane</location>
        <topology evidence="1">Multi-pass membrane protein</topology>
    </subcellularLocation>
</comment>
<evidence type="ECO:0000313" key="11">
    <source>
        <dbReference type="Proteomes" id="UP000606494"/>
    </source>
</evidence>
<evidence type="ECO:0000313" key="10">
    <source>
        <dbReference type="EMBL" id="MBD1427817.1"/>
    </source>
</evidence>
<dbReference type="PANTHER" id="PTHR30489:SF0">
    <property type="entry name" value="LIPOPROTEIN-RELEASING SYSTEM TRANSMEMBRANE PROTEIN LOLE"/>
    <property type="match status" value="1"/>
</dbReference>
<feature type="domain" description="ABC3 transporter permease C-terminal" evidence="8">
    <location>
        <begin position="277"/>
        <end position="399"/>
    </location>
</feature>
<proteinExistence type="inferred from homology"/>
<evidence type="ECO:0000256" key="7">
    <source>
        <dbReference type="SAM" id="Phobius"/>
    </source>
</evidence>
<dbReference type="InterPro" id="IPR025857">
    <property type="entry name" value="MacB_PCD"/>
</dbReference>
<dbReference type="InterPro" id="IPR051447">
    <property type="entry name" value="Lipoprotein-release_system"/>
</dbReference>
<accession>A0ABR7Y950</accession>
<dbReference type="Pfam" id="PF12704">
    <property type="entry name" value="MacB_PCD"/>
    <property type="match status" value="1"/>
</dbReference>
<dbReference type="RefSeq" id="WP_190310959.1">
    <property type="nucleotide sequence ID" value="NZ_JACNYK010000008.1"/>
</dbReference>
<evidence type="ECO:0000256" key="4">
    <source>
        <dbReference type="ARBA" id="ARBA00022692"/>
    </source>
</evidence>
<organism evidence="10 11">
    <name type="scientific">Sphingobacterium arenae</name>
    <dbReference type="NCBI Taxonomy" id="1280598"/>
    <lineage>
        <taxon>Bacteria</taxon>
        <taxon>Pseudomonadati</taxon>
        <taxon>Bacteroidota</taxon>
        <taxon>Sphingobacteriia</taxon>
        <taxon>Sphingobacteriales</taxon>
        <taxon>Sphingobacteriaceae</taxon>
        <taxon>Sphingobacterium</taxon>
    </lineage>
</organism>
<name>A0ABR7Y950_9SPHI</name>
<evidence type="ECO:0000259" key="9">
    <source>
        <dbReference type="Pfam" id="PF12704"/>
    </source>
</evidence>
<feature type="transmembrane region" description="Helical" evidence="7">
    <location>
        <begin position="321"/>
        <end position="345"/>
    </location>
</feature>